<evidence type="ECO:0000313" key="1">
    <source>
        <dbReference type="EMBL" id="KDN23139.1"/>
    </source>
</evidence>
<dbReference type="OrthoDB" id="5185958at2"/>
<gene>
    <name evidence="1" type="ORF">DV20_05325</name>
</gene>
<organism evidence="1 2">
    <name type="scientific">Amycolatopsis rifamycinica</name>
    <dbReference type="NCBI Taxonomy" id="287986"/>
    <lineage>
        <taxon>Bacteria</taxon>
        <taxon>Bacillati</taxon>
        <taxon>Actinomycetota</taxon>
        <taxon>Actinomycetes</taxon>
        <taxon>Pseudonocardiales</taxon>
        <taxon>Pseudonocardiaceae</taxon>
        <taxon>Amycolatopsis</taxon>
    </lineage>
</organism>
<proteinExistence type="predicted"/>
<dbReference type="EMBL" id="JMQI01000011">
    <property type="protein sequence ID" value="KDN23139.1"/>
    <property type="molecule type" value="Genomic_DNA"/>
</dbReference>
<accession>A0A066UG60</accession>
<dbReference type="RefSeq" id="WP_043776828.1">
    <property type="nucleotide sequence ID" value="NZ_JMQI01000011.1"/>
</dbReference>
<dbReference type="Proteomes" id="UP000027345">
    <property type="component" value="Unassembled WGS sequence"/>
</dbReference>
<dbReference type="InterPro" id="IPR025680">
    <property type="entry name" value="DddI"/>
</dbReference>
<evidence type="ECO:0008006" key="3">
    <source>
        <dbReference type="Google" id="ProtNLM"/>
    </source>
</evidence>
<name>A0A066UG60_9PSEU</name>
<dbReference type="Pfam" id="PF14430">
    <property type="entry name" value="Imm1"/>
    <property type="match status" value="1"/>
</dbReference>
<evidence type="ECO:0000313" key="2">
    <source>
        <dbReference type="Proteomes" id="UP000027345"/>
    </source>
</evidence>
<dbReference type="AlphaFoldDB" id="A0A066UG60"/>
<dbReference type="STRING" id="287986.DV20_05325"/>
<reference evidence="1 2" key="1">
    <citation type="submission" date="2014-05" db="EMBL/GenBank/DDBJ databases">
        <title>Draft genome sequence of Amycolatopsis rifamycinica DSM 46095.</title>
        <authorList>
            <person name="Lal R."/>
            <person name="Saxena A."/>
            <person name="Kumari R."/>
            <person name="Mukherjee U."/>
            <person name="Singh P."/>
            <person name="Sangwan N."/>
            <person name="Mahato N.K."/>
        </authorList>
    </citation>
    <scope>NUCLEOTIDE SEQUENCE [LARGE SCALE GENOMIC DNA]</scope>
    <source>
        <strain evidence="1 2">DSM 46095</strain>
    </source>
</reference>
<protein>
    <recommendedName>
        <fullName evidence="3">Immunity protein Imm1</fullName>
    </recommendedName>
</protein>
<keyword evidence="2" id="KW-1185">Reference proteome</keyword>
<sequence length="139" mass="14897">MVALDIWYDQTPKDDEGNVVIRVNTAAELDELIDRIIAETADNVAPPMIQVALSGVKRSPALEVGLGKEKGFIGYTSRTEGGWTVGDGDPDALVDYIYMGNHSEVPASAEVPISTVRRGLHEFLVAGTRPSVVESDALS</sequence>
<comment type="caution">
    <text evidence="1">The sequence shown here is derived from an EMBL/GenBank/DDBJ whole genome shotgun (WGS) entry which is preliminary data.</text>
</comment>